<name>A0A1B2EH04_9HYPH</name>
<dbReference type="GO" id="GO:0006598">
    <property type="term" value="P:polyamine catabolic process"/>
    <property type="evidence" value="ECO:0007669"/>
    <property type="project" value="TreeGrafter"/>
</dbReference>
<sequence length="249" mass="26990">MTRPLIGVTTSRRGGWRSYLMHRLALARAGARSVRIMPGDPMPSEPLQGLVIGGGDDIGAEIYGGQVLPDVRIDPERDKMELGLLKAAIPASLPVLGICRGSQMINVALGGTLHTDIYEVYVQAPKMRTVLPRKTVSVESGSRLDRILRCNPCLVNALHHQSVDRLGRNLRIAARDESGIVQAIESETAPFLLGVQWHPELLVWKKPHQRLFAALADAARNAVISLSAAVLAGDVERVNDLPPSGSARR</sequence>
<dbReference type="PANTHER" id="PTHR43235:SF1">
    <property type="entry name" value="GLUTAMINE AMIDOTRANSFERASE PB2B2.05-RELATED"/>
    <property type="match status" value="1"/>
</dbReference>
<gene>
    <name evidence="1" type="ORF">BB934_14390</name>
</gene>
<dbReference type="AlphaFoldDB" id="A0A1B2EH04"/>
<dbReference type="GO" id="GO:0005829">
    <property type="term" value="C:cytosol"/>
    <property type="evidence" value="ECO:0007669"/>
    <property type="project" value="TreeGrafter"/>
</dbReference>
<dbReference type="GO" id="GO:0033969">
    <property type="term" value="F:gamma-glutamyl-gamma-aminobutyrate hydrolase activity"/>
    <property type="evidence" value="ECO:0007669"/>
    <property type="project" value="TreeGrafter"/>
</dbReference>
<dbReference type="InterPro" id="IPR011697">
    <property type="entry name" value="Peptidase_C26"/>
</dbReference>
<dbReference type="KEGG" id="moc:BB934_14390"/>
<reference evidence="1" key="1">
    <citation type="submission" date="2016-07" db="EMBL/GenBank/DDBJ databases">
        <title>Microvirga ossetica sp. nov. a new species of rhizobia isolated from root nodules of the legume species Vicia alpestris Steven originated from North Ossetia region in the Caucasus.</title>
        <authorList>
            <person name="Safronova V.I."/>
            <person name="Kuznetsova I.G."/>
            <person name="Sazanova A.L."/>
            <person name="Belimov A."/>
            <person name="Andronov E."/>
            <person name="Osledkin Y.S."/>
            <person name="Onishchuk O.P."/>
            <person name="Kurchak O.N."/>
            <person name="Shaposhnikov A.I."/>
            <person name="Willems A."/>
            <person name="Tikhonovich I.A."/>
        </authorList>
    </citation>
    <scope>NUCLEOTIDE SEQUENCE [LARGE SCALE GENOMIC DNA]</scope>
    <source>
        <strain evidence="1">V5/3M</strain>
    </source>
</reference>
<dbReference type="InterPro" id="IPR029062">
    <property type="entry name" value="Class_I_gatase-like"/>
</dbReference>
<accession>A0A1B2EH04</accession>
<dbReference type="EMBL" id="CP016616">
    <property type="protein sequence ID" value="ANY79256.1"/>
    <property type="molecule type" value="Genomic_DNA"/>
</dbReference>
<dbReference type="OrthoDB" id="9813383at2"/>
<keyword evidence="1" id="KW-0378">Hydrolase</keyword>
<organism evidence="1">
    <name type="scientific">Microvirga ossetica</name>
    <dbReference type="NCBI Taxonomy" id="1882682"/>
    <lineage>
        <taxon>Bacteria</taxon>
        <taxon>Pseudomonadati</taxon>
        <taxon>Pseudomonadota</taxon>
        <taxon>Alphaproteobacteria</taxon>
        <taxon>Hyphomicrobiales</taxon>
        <taxon>Methylobacteriaceae</taxon>
        <taxon>Microvirga</taxon>
    </lineage>
</organism>
<dbReference type="PANTHER" id="PTHR43235">
    <property type="entry name" value="GLUTAMINE AMIDOTRANSFERASE PB2B2.05-RELATED"/>
    <property type="match status" value="1"/>
</dbReference>
<dbReference type="Pfam" id="PF07722">
    <property type="entry name" value="Peptidase_C26"/>
    <property type="match status" value="1"/>
</dbReference>
<protein>
    <submittedName>
        <fullName evidence="1">Gamma-glutamyl-gamma-aminobutyrate hydrolase</fullName>
    </submittedName>
</protein>
<dbReference type="PROSITE" id="PS51273">
    <property type="entry name" value="GATASE_TYPE_1"/>
    <property type="match status" value="1"/>
</dbReference>
<dbReference type="CDD" id="cd01745">
    <property type="entry name" value="GATase1_2"/>
    <property type="match status" value="1"/>
</dbReference>
<dbReference type="InterPro" id="IPR044668">
    <property type="entry name" value="PuuD-like"/>
</dbReference>
<proteinExistence type="predicted"/>
<dbReference type="SUPFAM" id="SSF52317">
    <property type="entry name" value="Class I glutamine amidotransferase-like"/>
    <property type="match status" value="1"/>
</dbReference>
<evidence type="ECO:0000313" key="1">
    <source>
        <dbReference type="EMBL" id="ANY79256.1"/>
    </source>
</evidence>
<dbReference type="Gene3D" id="3.40.50.880">
    <property type="match status" value="1"/>
</dbReference>
<dbReference type="RefSeq" id="WP_099510258.1">
    <property type="nucleotide sequence ID" value="NZ_CP016616.1"/>
</dbReference>